<evidence type="ECO:0000313" key="3">
    <source>
        <dbReference type="Proteomes" id="UP000315677"/>
    </source>
</evidence>
<protein>
    <submittedName>
        <fullName evidence="2">Uncharacterized protein</fullName>
    </submittedName>
</protein>
<reference evidence="2 3" key="1">
    <citation type="submission" date="2019-06" db="EMBL/GenBank/DDBJ databases">
        <title>Sequencing the genomes of 1000 actinobacteria strains.</title>
        <authorList>
            <person name="Klenk H.-P."/>
        </authorList>
    </citation>
    <scope>NUCLEOTIDE SEQUENCE [LARGE SCALE GENOMIC DNA]</scope>
    <source>
        <strain evidence="2 3">DSM 45301</strain>
    </source>
</reference>
<sequence>MGEAADEAGARSMIESQQRGSVTFNEHTGRYRWTVVLDGGKSSHGFADTREEAWWFVEEALRRPHRGVRSRHPRGRFGLST</sequence>
<dbReference type="AlphaFoldDB" id="A0A543DYY7"/>
<organism evidence="2 3">
    <name type="scientific">Pseudonocardia kunmingensis</name>
    <dbReference type="NCBI Taxonomy" id="630975"/>
    <lineage>
        <taxon>Bacteria</taxon>
        <taxon>Bacillati</taxon>
        <taxon>Actinomycetota</taxon>
        <taxon>Actinomycetes</taxon>
        <taxon>Pseudonocardiales</taxon>
        <taxon>Pseudonocardiaceae</taxon>
        <taxon>Pseudonocardia</taxon>
    </lineage>
</organism>
<evidence type="ECO:0000313" key="2">
    <source>
        <dbReference type="EMBL" id="TQM14548.1"/>
    </source>
</evidence>
<feature type="region of interest" description="Disordered" evidence="1">
    <location>
        <begin position="1"/>
        <end position="21"/>
    </location>
</feature>
<keyword evidence="3" id="KW-1185">Reference proteome</keyword>
<comment type="caution">
    <text evidence="2">The sequence shown here is derived from an EMBL/GenBank/DDBJ whole genome shotgun (WGS) entry which is preliminary data.</text>
</comment>
<evidence type="ECO:0000256" key="1">
    <source>
        <dbReference type="SAM" id="MobiDB-lite"/>
    </source>
</evidence>
<accession>A0A543DYY7</accession>
<dbReference type="EMBL" id="VFPA01000001">
    <property type="protein sequence ID" value="TQM14548.1"/>
    <property type="molecule type" value="Genomic_DNA"/>
</dbReference>
<name>A0A543DYY7_9PSEU</name>
<gene>
    <name evidence="2" type="ORF">FB558_1314</name>
</gene>
<dbReference type="Proteomes" id="UP000315677">
    <property type="component" value="Unassembled WGS sequence"/>
</dbReference>
<proteinExistence type="predicted"/>